<dbReference type="CDD" id="cd00519">
    <property type="entry name" value="Lipase_3"/>
    <property type="match status" value="1"/>
</dbReference>
<dbReference type="OrthoDB" id="5562330at2"/>
<dbReference type="InterPro" id="IPR051218">
    <property type="entry name" value="Sec_MonoDiacylglyc_Lipase"/>
</dbReference>
<gene>
    <name evidence="2" type="ORF">AO356_12105</name>
</gene>
<accession>A0A0N9W7R7</accession>
<evidence type="ECO:0000313" key="2">
    <source>
        <dbReference type="EMBL" id="ALI07525.1"/>
    </source>
</evidence>
<organism evidence="2 3">
    <name type="scientific">Pseudomonas fluorescens</name>
    <dbReference type="NCBI Taxonomy" id="294"/>
    <lineage>
        <taxon>Bacteria</taxon>
        <taxon>Pseudomonadati</taxon>
        <taxon>Pseudomonadota</taxon>
        <taxon>Gammaproteobacteria</taxon>
        <taxon>Pseudomonadales</taxon>
        <taxon>Pseudomonadaceae</taxon>
        <taxon>Pseudomonas</taxon>
    </lineage>
</organism>
<sequence length="725" mass="81498">MTSFQKELESRLSSRNLTCPVGGRWTSFQLVDEWGSGEPYAGLAYVTIDSEGQRYSGNLDTRGIGKVNNHYAGPIALTFEQPYQGEEKLYIELQRRAHYPLKITELQVRAEQTRYLNPNATRTRENPAQACADDFFQVEVRHLVEHVAHLPPEVYRHYPHPAGPARLMGEHGKLGVAVMPQKHTVLEIRPLRALRPMLSTASAFCALNLYQLALMSTLTYCAFGQKPDKAPITTAVSFTRQPSVGNWFADALAKSEELGECYPGQRKPYYPLYEDMPYSRRLEIVPFDPALYAVNDPELGIHQEHPANVHFLDDTGEEDSTDTQAYITHNDELILIAVRGTQQLADFLRDADARQVPFEEGVGQVHRGFYGAAKKTAAFVTSYLDRFYAGQKLLICGHSLGGAVALLLAEMLRRRPEGYTLQLYTYGAPRAADATFTKNAEPLVHYRMVNHNDPIPSVPGSWMNTKGNVYGTGLALAFANVPVGLSVFVAGINRWTGEPYEHHGILRHFLPVEFDRKERSSILWMPRCDTITQHAACEVALEHKHGLPDRPALLAQLIQTGNHFMLPSYIPACWATLRRWQEAHITGSPLATKREYEWIDNALARITQQLRDEERSLARRDAPNGRSESDINIALIREVDKLHSTRARLATLRTASVSEKDVYGSLSEHPEQLAQDLARWQAHPENREAEQLAMAPTRDDDSELIRGAHGYAIGEPYTLDLDSIV</sequence>
<reference evidence="2 3" key="2">
    <citation type="journal article" date="2018" name="Nature">
        <title>Mutant phenotypes for thousands of bacterial genes of unknown function.</title>
        <authorList>
            <person name="Price M.N."/>
            <person name="Wetmore K.M."/>
            <person name="Waters R.J."/>
            <person name="Callaghan M."/>
            <person name="Ray J."/>
            <person name="Liu H."/>
            <person name="Kuehl J.V."/>
            <person name="Melnyk R.A."/>
            <person name="Lamson J.S."/>
            <person name="Suh Y."/>
            <person name="Carlson H.K."/>
            <person name="Esquivel Z."/>
            <person name="Sadeeshkumar H."/>
            <person name="Chakraborty R."/>
            <person name="Zane G.M."/>
            <person name="Rubin B.E."/>
            <person name="Wall J.D."/>
            <person name="Visel A."/>
            <person name="Bristow J."/>
            <person name="Blow M.J."/>
            <person name="Arkin A.P."/>
            <person name="Deutschbauer A.M."/>
        </authorList>
    </citation>
    <scope>NUCLEOTIDE SEQUENCE [LARGE SCALE GENOMIC DNA]</scope>
    <source>
        <strain evidence="2 3">FW300-N2C3</strain>
    </source>
</reference>
<dbReference type="SUPFAM" id="SSF53474">
    <property type="entry name" value="alpha/beta-Hydrolases"/>
    <property type="match status" value="1"/>
</dbReference>
<feature type="domain" description="Fungal lipase-type" evidence="1">
    <location>
        <begin position="336"/>
        <end position="460"/>
    </location>
</feature>
<dbReference type="InterPro" id="IPR029058">
    <property type="entry name" value="AB_hydrolase_fold"/>
</dbReference>
<dbReference type="EMBL" id="CP012831">
    <property type="protein sequence ID" value="ALI07525.1"/>
    <property type="molecule type" value="Genomic_DNA"/>
</dbReference>
<evidence type="ECO:0000313" key="3">
    <source>
        <dbReference type="Proteomes" id="UP000059425"/>
    </source>
</evidence>
<dbReference type="InterPro" id="IPR002921">
    <property type="entry name" value="Fungal_lipase-type"/>
</dbReference>
<dbReference type="AlphaFoldDB" id="A0A0N9W7R7"/>
<dbReference type="RefSeq" id="WP_060739987.1">
    <property type="nucleotide sequence ID" value="NZ_CP012831.1"/>
</dbReference>
<dbReference type="Pfam" id="PF01764">
    <property type="entry name" value="Lipase_3"/>
    <property type="match status" value="1"/>
</dbReference>
<dbReference type="PANTHER" id="PTHR45856:SF24">
    <property type="entry name" value="FUNGAL LIPASE-LIKE DOMAIN-CONTAINING PROTEIN"/>
    <property type="match status" value="1"/>
</dbReference>
<dbReference type="Proteomes" id="UP000059425">
    <property type="component" value="Chromosome"/>
</dbReference>
<dbReference type="Gene3D" id="3.40.50.1820">
    <property type="entry name" value="alpha/beta hydrolase"/>
    <property type="match status" value="1"/>
</dbReference>
<name>A0A0N9W7R7_PSEFL</name>
<dbReference type="GO" id="GO:0006629">
    <property type="term" value="P:lipid metabolic process"/>
    <property type="evidence" value="ECO:0007669"/>
    <property type="project" value="InterPro"/>
</dbReference>
<protein>
    <submittedName>
        <fullName evidence="2">Lipase</fullName>
    </submittedName>
</protein>
<evidence type="ECO:0000259" key="1">
    <source>
        <dbReference type="Pfam" id="PF01764"/>
    </source>
</evidence>
<dbReference type="PANTHER" id="PTHR45856">
    <property type="entry name" value="ALPHA/BETA-HYDROLASES SUPERFAMILY PROTEIN"/>
    <property type="match status" value="1"/>
</dbReference>
<proteinExistence type="predicted"/>
<reference evidence="3" key="1">
    <citation type="submission" date="2015-09" db="EMBL/GenBank/DDBJ databases">
        <title>Whole genome sequence of Pseudomonas fluorescens FW300-N2C3.</title>
        <authorList>
            <person name="Ray J."/>
            <person name="Melnyk R."/>
            <person name="Deutschbauer A."/>
        </authorList>
    </citation>
    <scope>NUCLEOTIDE SEQUENCE [LARGE SCALE GENOMIC DNA]</scope>
    <source>
        <strain evidence="3">FW300-N2C3</strain>
    </source>
</reference>